<keyword evidence="1" id="KW-0812">Transmembrane</keyword>
<protein>
    <submittedName>
        <fullName evidence="2">Uncharacterized protein</fullName>
    </submittedName>
</protein>
<reference evidence="3" key="1">
    <citation type="journal article" date="2019" name="Int. J. Syst. Evol. Microbiol.">
        <title>The Global Catalogue of Microorganisms (GCM) 10K type strain sequencing project: providing services to taxonomists for standard genome sequencing and annotation.</title>
        <authorList>
            <consortium name="The Broad Institute Genomics Platform"/>
            <consortium name="The Broad Institute Genome Sequencing Center for Infectious Disease"/>
            <person name="Wu L."/>
            <person name="Ma J."/>
        </authorList>
    </citation>
    <scope>NUCLEOTIDE SEQUENCE [LARGE SCALE GENOMIC DNA]</scope>
    <source>
        <strain evidence="3">JCM 17805</strain>
    </source>
</reference>
<dbReference type="Proteomes" id="UP001500604">
    <property type="component" value="Unassembled WGS sequence"/>
</dbReference>
<evidence type="ECO:0000256" key="1">
    <source>
        <dbReference type="SAM" id="Phobius"/>
    </source>
</evidence>
<dbReference type="RefSeq" id="WP_345197114.1">
    <property type="nucleotide sequence ID" value="NZ_BAABFL010000424.1"/>
</dbReference>
<proteinExistence type="predicted"/>
<comment type="caution">
    <text evidence="2">The sequence shown here is derived from an EMBL/GenBank/DDBJ whole genome shotgun (WGS) entry which is preliminary data.</text>
</comment>
<evidence type="ECO:0000313" key="3">
    <source>
        <dbReference type="Proteomes" id="UP001500604"/>
    </source>
</evidence>
<accession>A0ABP8V4X6</accession>
<gene>
    <name evidence="2" type="ORF">GCM10023116_31400</name>
</gene>
<feature type="transmembrane region" description="Helical" evidence="1">
    <location>
        <begin position="6"/>
        <end position="28"/>
    </location>
</feature>
<dbReference type="EMBL" id="BAABFL010000424">
    <property type="protein sequence ID" value="GAA4650857.1"/>
    <property type="molecule type" value="Genomic_DNA"/>
</dbReference>
<keyword evidence="1" id="KW-0472">Membrane</keyword>
<organism evidence="2 3">
    <name type="scientific">Kistimonas scapharcae</name>
    <dbReference type="NCBI Taxonomy" id="1036133"/>
    <lineage>
        <taxon>Bacteria</taxon>
        <taxon>Pseudomonadati</taxon>
        <taxon>Pseudomonadota</taxon>
        <taxon>Gammaproteobacteria</taxon>
        <taxon>Oceanospirillales</taxon>
        <taxon>Endozoicomonadaceae</taxon>
        <taxon>Kistimonas</taxon>
    </lineage>
</organism>
<keyword evidence="1" id="KW-1133">Transmembrane helix</keyword>
<evidence type="ECO:0000313" key="2">
    <source>
        <dbReference type="EMBL" id="GAA4650857.1"/>
    </source>
</evidence>
<keyword evidence="3" id="KW-1185">Reference proteome</keyword>
<name>A0ABP8V4X6_9GAMM</name>
<sequence length="40" mass="4315">MFTSSWTAASFVVLNLALLGFVTAVYCYREAKGAKGIAEQ</sequence>